<comment type="similarity">
    <text evidence="1">Belongs to the peptidase S33 family.</text>
</comment>
<evidence type="ECO:0000256" key="2">
    <source>
        <dbReference type="ARBA" id="ARBA00022801"/>
    </source>
</evidence>
<dbReference type="Pfam" id="PF00561">
    <property type="entry name" value="Abhydrolase_1"/>
    <property type="match status" value="1"/>
</dbReference>
<dbReference type="PANTHER" id="PTHR43194:SF2">
    <property type="entry name" value="PEROXISOMAL MEMBRANE PROTEIN LPX1"/>
    <property type="match status" value="1"/>
</dbReference>
<dbReference type="InterPro" id="IPR029058">
    <property type="entry name" value="AB_hydrolase_fold"/>
</dbReference>
<reference evidence="4" key="1">
    <citation type="submission" date="2021-06" db="EMBL/GenBank/DDBJ databases">
        <title>Comparative genomics, transcriptomics and evolutionary studies reveal genomic signatures of adaptation to plant cell wall in hemibiotrophic fungi.</title>
        <authorList>
            <consortium name="DOE Joint Genome Institute"/>
            <person name="Baroncelli R."/>
            <person name="Diaz J.F."/>
            <person name="Benocci T."/>
            <person name="Peng M."/>
            <person name="Battaglia E."/>
            <person name="Haridas S."/>
            <person name="Andreopoulos W."/>
            <person name="Labutti K."/>
            <person name="Pangilinan J."/>
            <person name="Floch G.L."/>
            <person name="Makela M.R."/>
            <person name="Henrissat B."/>
            <person name="Grigoriev I.V."/>
            <person name="Crouch J.A."/>
            <person name="De Vries R.P."/>
            <person name="Sukno S.A."/>
            <person name="Thon M.R."/>
        </authorList>
    </citation>
    <scope>NUCLEOTIDE SEQUENCE</scope>
    <source>
        <strain evidence="4">CBS 125086</strain>
    </source>
</reference>
<evidence type="ECO:0000259" key="3">
    <source>
        <dbReference type="Pfam" id="PF00561"/>
    </source>
</evidence>
<name>A0AAD8UYT4_9PEZI</name>
<accession>A0AAD8UYT4</accession>
<comment type="caution">
    <text evidence="4">The sequence shown here is derived from an EMBL/GenBank/DDBJ whole genome shotgun (WGS) entry which is preliminary data.</text>
</comment>
<keyword evidence="5" id="KW-1185">Reference proteome</keyword>
<dbReference type="GO" id="GO:0006508">
    <property type="term" value="P:proteolysis"/>
    <property type="evidence" value="ECO:0007669"/>
    <property type="project" value="InterPro"/>
</dbReference>
<dbReference type="PRINTS" id="PR00793">
    <property type="entry name" value="PROAMNOPTASE"/>
</dbReference>
<gene>
    <name evidence="4" type="ORF">LY79DRAFT_673116</name>
</gene>
<dbReference type="PIRSF" id="PIRSF005539">
    <property type="entry name" value="Pept_S33_TRI_F1"/>
    <property type="match status" value="1"/>
</dbReference>
<dbReference type="AlphaFoldDB" id="A0AAD8UYT4"/>
<evidence type="ECO:0000256" key="1">
    <source>
        <dbReference type="ARBA" id="ARBA00010088"/>
    </source>
</evidence>
<sequence length="314" mass="35409">MTVLETKEGKVPFSHPSIPPSCHSETYYRVLGDLSSSATPIVVLHGGPGIPHVYLTPLFNRYHALTQTPVILYDQIGCGGSTRFPSKIGDEDFWTVELFIAELENLLAYLGVERFDIYGHSWGAMFGAVVATPSSSPLAFRIRRLVLASGPASMKLWEQAQHAWLKSMPEAVRRAIENADRDKDYESDEYKAAVLEYYKLHLCRVWPFPEALTDAFDEMENDHTVYSTMCGPSEITITGNLRNYDWIEKSKGIKVPTLLVHGEFDEASDPVIKPWFQNIRKAKWVTISDGGHCVHLEQPEKYAAVLQSFLLDQE</sequence>
<dbReference type="PANTHER" id="PTHR43194">
    <property type="entry name" value="HYDROLASE ALPHA/BETA FOLD FAMILY"/>
    <property type="match status" value="1"/>
</dbReference>
<organism evidence="4 5">
    <name type="scientific">Colletotrichum navitas</name>
    <dbReference type="NCBI Taxonomy" id="681940"/>
    <lineage>
        <taxon>Eukaryota</taxon>
        <taxon>Fungi</taxon>
        <taxon>Dikarya</taxon>
        <taxon>Ascomycota</taxon>
        <taxon>Pezizomycotina</taxon>
        <taxon>Sordariomycetes</taxon>
        <taxon>Hypocreomycetidae</taxon>
        <taxon>Glomerellales</taxon>
        <taxon>Glomerellaceae</taxon>
        <taxon>Colletotrichum</taxon>
        <taxon>Colletotrichum graminicola species complex</taxon>
    </lineage>
</organism>
<dbReference type="Gene3D" id="3.40.50.1820">
    <property type="entry name" value="alpha/beta hydrolase"/>
    <property type="match status" value="1"/>
</dbReference>
<dbReference type="InterPro" id="IPR050228">
    <property type="entry name" value="Carboxylesterase_BioH"/>
</dbReference>
<evidence type="ECO:0000313" key="4">
    <source>
        <dbReference type="EMBL" id="KAK1574196.1"/>
    </source>
</evidence>
<dbReference type="GeneID" id="85448368"/>
<evidence type="ECO:0000313" key="5">
    <source>
        <dbReference type="Proteomes" id="UP001230504"/>
    </source>
</evidence>
<dbReference type="Proteomes" id="UP001230504">
    <property type="component" value="Unassembled WGS sequence"/>
</dbReference>
<protein>
    <submittedName>
        <fullName evidence="4">Alpha/Beta hydrolase protein</fullName>
    </submittedName>
</protein>
<feature type="domain" description="AB hydrolase-1" evidence="3">
    <location>
        <begin position="40"/>
        <end position="299"/>
    </location>
</feature>
<dbReference type="SUPFAM" id="SSF53474">
    <property type="entry name" value="alpha/beta-Hydrolases"/>
    <property type="match status" value="1"/>
</dbReference>
<keyword evidence="2 4" id="KW-0378">Hydrolase</keyword>
<dbReference type="InterPro" id="IPR005945">
    <property type="entry name" value="Pro_imino_pep"/>
</dbReference>
<dbReference type="GO" id="GO:0008233">
    <property type="term" value="F:peptidase activity"/>
    <property type="evidence" value="ECO:0007669"/>
    <property type="project" value="InterPro"/>
</dbReference>
<proteinExistence type="inferred from homology"/>
<dbReference type="EMBL" id="JAHLJV010000079">
    <property type="protein sequence ID" value="KAK1574196.1"/>
    <property type="molecule type" value="Genomic_DNA"/>
</dbReference>
<dbReference type="InterPro" id="IPR002410">
    <property type="entry name" value="Peptidase_S33"/>
</dbReference>
<dbReference type="InterPro" id="IPR000073">
    <property type="entry name" value="AB_hydrolase_1"/>
</dbReference>
<dbReference type="NCBIfam" id="TIGR01250">
    <property type="entry name" value="pro_imino_pep_2"/>
    <property type="match status" value="1"/>
</dbReference>
<dbReference type="RefSeq" id="XP_060409740.1">
    <property type="nucleotide sequence ID" value="XM_060564128.1"/>
</dbReference>